<feature type="binding site" evidence="6">
    <location>
        <position position="110"/>
    </location>
    <ligand>
        <name>(6R)-10-formyltetrahydrofolate</name>
        <dbReference type="ChEBI" id="CHEBI:195366"/>
    </ligand>
</feature>
<dbReference type="InterPro" id="IPR002376">
    <property type="entry name" value="Formyl_transf_N"/>
</dbReference>
<feature type="binding site" evidence="6">
    <location>
        <begin position="16"/>
        <end position="18"/>
    </location>
    <ligand>
        <name>N(1)-(5-phospho-beta-D-ribosyl)glycinamide</name>
        <dbReference type="ChEBI" id="CHEBI:143788"/>
    </ligand>
</feature>
<evidence type="ECO:0000256" key="4">
    <source>
        <dbReference type="ARBA" id="ARBA00038440"/>
    </source>
</evidence>
<dbReference type="InterPro" id="IPR004607">
    <property type="entry name" value="GART"/>
</dbReference>
<evidence type="ECO:0000256" key="6">
    <source>
        <dbReference type="HAMAP-Rule" id="MF_01930"/>
    </source>
</evidence>
<gene>
    <name evidence="6 8" type="primary">purN</name>
    <name evidence="8" type="ORF">R7226_09070</name>
</gene>
<dbReference type="PROSITE" id="PS00373">
    <property type="entry name" value="GART"/>
    <property type="match status" value="1"/>
</dbReference>
<dbReference type="SUPFAM" id="SSF53328">
    <property type="entry name" value="Formyltransferase"/>
    <property type="match status" value="1"/>
</dbReference>
<dbReference type="PANTHER" id="PTHR43369">
    <property type="entry name" value="PHOSPHORIBOSYLGLYCINAMIDE FORMYLTRANSFERASE"/>
    <property type="match status" value="1"/>
</dbReference>
<dbReference type="PANTHER" id="PTHR43369:SF2">
    <property type="entry name" value="PHOSPHORIBOSYLGLYCINAMIDE FORMYLTRANSFERASE"/>
    <property type="match status" value="1"/>
</dbReference>
<dbReference type="NCBIfam" id="TIGR00639">
    <property type="entry name" value="PurN"/>
    <property type="match status" value="1"/>
</dbReference>
<comment type="similarity">
    <text evidence="4 6">Belongs to the GART family.</text>
</comment>
<comment type="catalytic activity">
    <reaction evidence="5 6">
        <text>N(1)-(5-phospho-beta-D-ribosyl)glycinamide + (6R)-10-formyltetrahydrofolate = N(2)-formyl-N(1)-(5-phospho-beta-D-ribosyl)glycinamide + (6S)-5,6,7,8-tetrahydrofolate + H(+)</text>
        <dbReference type="Rhea" id="RHEA:15053"/>
        <dbReference type="ChEBI" id="CHEBI:15378"/>
        <dbReference type="ChEBI" id="CHEBI:57453"/>
        <dbReference type="ChEBI" id="CHEBI:143788"/>
        <dbReference type="ChEBI" id="CHEBI:147286"/>
        <dbReference type="ChEBI" id="CHEBI:195366"/>
        <dbReference type="EC" id="2.1.2.2"/>
    </reaction>
</comment>
<protein>
    <recommendedName>
        <fullName evidence="6">Phosphoribosylglycinamide formyltransferase</fullName>
        <ecNumber evidence="6">2.1.2.2</ecNumber>
    </recommendedName>
    <alternativeName>
        <fullName evidence="6">5'-phosphoribosylglycinamide transformylase</fullName>
    </alternativeName>
    <alternativeName>
        <fullName evidence="6">GAR transformylase</fullName>
        <shortName evidence="6">GART</shortName>
    </alternativeName>
</protein>
<comment type="function">
    <text evidence="6">Catalyzes the transfer of a formyl group from 10-formyltetrahydrofolate to 5-phospho-ribosyl-glycinamide (GAR), producing 5-phospho-ribosyl-N-formylglycinamide (FGAR) and tetrahydrofolate.</text>
</comment>
<dbReference type="Gene3D" id="3.40.50.170">
    <property type="entry name" value="Formyl transferase, N-terminal domain"/>
    <property type="match status" value="1"/>
</dbReference>
<evidence type="ECO:0000259" key="7">
    <source>
        <dbReference type="Pfam" id="PF00551"/>
    </source>
</evidence>
<evidence type="ECO:0000313" key="9">
    <source>
        <dbReference type="Proteomes" id="UP001284601"/>
    </source>
</evidence>
<feature type="domain" description="Formyl transferase N-terminal" evidence="7">
    <location>
        <begin position="8"/>
        <end position="185"/>
    </location>
</feature>
<dbReference type="GO" id="GO:0004644">
    <property type="term" value="F:phosphoribosylglycinamide formyltransferase activity"/>
    <property type="evidence" value="ECO:0007669"/>
    <property type="project" value="UniProtKB-EC"/>
</dbReference>
<dbReference type="RefSeq" id="WP_318596755.1">
    <property type="nucleotide sequence ID" value="NZ_JAWSTH010000017.1"/>
</dbReference>
<dbReference type="HAMAP" id="MF_01930">
    <property type="entry name" value="PurN"/>
    <property type="match status" value="1"/>
</dbReference>
<name>A0ABU4HP50_9ACTN</name>
<keyword evidence="3 6" id="KW-0658">Purine biosynthesis</keyword>
<dbReference type="EC" id="2.1.2.2" evidence="6"/>
<evidence type="ECO:0000256" key="1">
    <source>
        <dbReference type="ARBA" id="ARBA00005054"/>
    </source>
</evidence>
<organism evidence="8 9">
    <name type="scientific">Conexibacter stalactiti</name>
    <dbReference type="NCBI Taxonomy" id="1940611"/>
    <lineage>
        <taxon>Bacteria</taxon>
        <taxon>Bacillati</taxon>
        <taxon>Actinomycetota</taxon>
        <taxon>Thermoleophilia</taxon>
        <taxon>Solirubrobacterales</taxon>
        <taxon>Conexibacteraceae</taxon>
        <taxon>Conexibacter</taxon>
    </lineage>
</organism>
<comment type="pathway">
    <text evidence="1 6">Purine metabolism; IMP biosynthesis via de novo pathway; N(2)-formyl-N(1)-(5-phospho-D-ribosyl)glycinamide from N(1)-(5-phospho-D-ribosyl)glycinamide (10-formyl THF route): step 1/1.</text>
</comment>
<dbReference type="InterPro" id="IPR001555">
    <property type="entry name" value="GART_AS"/>
</dbReference>
<dbReference type="CDD" id="cd08645">
    <property type="entry name" value="FMT_core_GART"/>
    <property type="match status" value="1"/>
</dbReference>
<dbReference type="InterPro" id="IPR036477">
    <property type="entry name" value="Formyl_transf_N_sf"/>
</dbReference>
<dbReference type="Proteomes" id="UP001284601">
    <property type="component" value="Unassembled WGS sequence"/>
</dbReference>
<feature type="binding site" evidence="6">
    <location>
        <position position="68"/>
    </location>
    <ligand>
        <name>(6R)-10-formyltetrahydrofolate</name>
        <dbReference type="ChEBI" id="CHEBI:195366"/>
    </ligand>
</feature>
<comment type="caution">
    <text evidence="8">The sequence shown here is derived from an EMBL/GenBank/DDBJ whole genome shotgun (WGS) entry which is preliminary data.</text>
</comment>
<evidence type="ECO:0000256" key="3">
    <source>
        <dbReference type="ARBA" id="ARBA00022755"/>
    </source>
</evidence>
<accession>A0ABU4HP50</accession>
<reference evidence="9" key="1">
    <citation type="submission" date="2023-07" db="EMBL/GenBank/DDBJ databases">
        <title>Conexibacter stalactiti sp. nov., isolated from stalactites in a lava cave and emended description of the genus Conexibacter.</title>
        <authorList>
            <person name="Lee S.D."/>
        </authorList>
    </citation>
    <scope>NUCLEOTIDE SEQUENCE [LARGE SCALE GENOMIC DNA]</scope>
    <source>
        <strain evidence="9">KCTC 39840</strain>
    </source>
</reference>
<evidence type="ECO:0000256" key="5">
    <source>
        <dbReference type="ARBA" id="ARBA00047664"/>
    </source>
</evidence>
<feature type="active site" description="Proton donor" evidence="6">
    <location>
        <position position="112"/>
    </location>
</feature>
<keyword evidence="2 6" id="KW-0808">Transferase</keyword>
<evidence type="ECO:0000313" key="8">
    <source>
        <dbReference type="EMBL" id="MDW5594487.1"/>
    </source>
</evidence>
<sequence length="207" mass="22034">MSPDTFPIAVLASGTGSNLQAILDTVHGRDGIEVVAVGSNVADAPALERARRAGVETAAFPLADHSDRAARDTALADWIEGRGARLVVLAGYMQLLTPSFLARFPLGVVNVHPALLPAFPGLRAVEQALAHGVRVFGVTVHFVDEGVDTGPIILQRAVELPHAREAGEVFEQIHAIEHALLPEAIRLIARGAVRIDPADPRRVLLDR</sequence>
<dbReference type="Pfam" id="PF00551">
    <property type="entry name" value="Formyl_trans_N"/>
    <property type="match status" value="1"/>
</dbReference>
<keyword evidence="9" id="KW-1185">Reference proteome</keyword>
<dbReference type="EMBL" id="JAWSTH010000017">
    <property type="protein sequence ID" value="MDW5594487.1"/>
    <property type="molecule type" value="Genomic_DNA"/>
</dbReference>
<evidence type="ECO:0000256" key="2">
    <source>
        <dbReference type="ARBA" id="ARBA00022679"/>
    </source>
</evidence>
<proteinExistence type="inferred from homology"/>
<feature type="site" description="Raises pKa of active site His" evidence="6">
    <location>
        <position position="148"/>
    </location>
</feature>
<comment type="caution">
    <text evidence="6">Lacks conserved residue(s) required for the propagation of feature annotation.</text>
</comment>